<sequence>MLVLTRVCRFASYRIVWVVRTGPSVDRYMDRLLSDDPLDVAPYRIIRGCSRLVTTRNRSVTVDFDRRRLPSGNISLATARKREKKREKKQGRRKRKRKKKRETYAAREPRDSAADEENLARWQLLRRGLLLV</sequence>
<dbReference type="Proteomes" id="UP000287651">
    <property type="component" value="Unassembled WGS sequence"/>
</dbReference>
<evidence type="ECO:0000313" key="3">
    <source>
        <dbReference type="Proteomes" id="UP000287651"/>
    </source>
</evidence>
<feature type="compositionally biased region" description="Basic and acidic residues" evidence="1">
    <location>
        <begin position="102"/>
        <end position="113"/>
    </location>
</feature>
<feature type="compositionally biased region" description="Basic residues" evidence="1">
    <location>
        <begin position="79"/>
        <end position="101"/>
    </location>
</feature>
<name>A0A426ZBK6_ENSVE</name>
<protein>
    <submittedName>
        <fullName evidence="2">Uncharacterized protein</fullName>
    </submittedName>
</protein>
<dbReference type="AlphaFoldDB" id="A0A426ZBK6"/>
<evidence type="ECO:0000256" key="1">
    <source>
        <dbReference type="SAM" id="MobiDB-lite"/>
    </source>
</evidence>
<dbReference type="EMBL" id="AMZH03007408">
    <property type="protein sequence ID" value="RRT61377.1"/>
    <property type="molecule type" value="Genomic_DNA"/>
</dbReference>
<gene>
    <name evidence="2" type="ORF">B296_00023208</name>
</gene>
<feature type="region of interest" description="Disordered" evidence="1">
    <location>
        <begin position="75"/>
        <end position="116"/>
    </location>
</feature>
<accession>A0A426ZBK6</accession>
<organism evidence="2 3">
    <name type="scientific">Ensete ventricosum</name>
    <name type="common">Abyssinian banana</name>
    <name type="synonym">Musa ensete</name>
    <dbReference type="NCBI Taxonomy" id="4639"/>
    <lineage>
        <taxon>Eukaryota</taxon>
        <taxon>Viridiplantae</taxon>
        <taxon>Streptophyta</taxon>
        <taxon>Embryophyta</taxon>
        <taxon>Tracheophyta</taxon>
        <taxon>Spermatophyta</taxon>
        <taxon>Magnoliopsida</taxon>
        <taxon>Liliopsida</taxon>
        <taxon>Zingiberales</taxon>
        <taxon>Musaceae</taxon>
        <taxon>Ensete</taxon>
    </lineage>
</organism>
<reference evidence="2 3" key="1">
    <citation type="journal article" date="2014" name="Agronomy (Basel)">
        <title>A Draft Genome Sequence for Ensete ventricosum, the Drought-Tolerant Tree Against Hunger.</title>
        <authorList>
            <person name="Harrison J."/>
            <person name="Moore K.A."/>
            <person name="Paszkiewicz K."/>
            <person name="Jones T."/>
            <person name="Grant M."/>
            <person name="Ambacheew D."/>
            <person name="Muzemil S."/>
            <person name="Studholme D.J."/>
        </authorList>
    </citation>
    <scope>NUCLEOTIDE SEQUENCE [LARGE SCALE GENOMIC DNA]</scope>
</reference>
<proteinExistence type="predicted"/>
<evidence type="ECO:0000313" key="2">
    <source>
        <dbReference type="EMBL" id="RRT61377.1"/>
    </source>
</evidence>
<comment type="caution">
    <text evidence="2">The sequence shown here is derived from an EMBL/GenBank/DDBJ whole genome shotgun (WGS) entry which is preliminary data.</text>
</comment>